<name>A0ACC0DQJ8_9BASI</name>
<reference evidence="1 2" key="3">
    <citation type="journal article" date="2022" name="Microbiol. Spectr.">
        <title>Folding features and dynamics of 3D genome architecture in plant fungal pathogens.</title>
        <authorList>
            <person name="Xia C."/>
        </authorList>
    </citation>
    <scope>NUCLEOTIDE SEQUENCE [LARGE SCALE GENOMIC DNA]</scope>
    <source>
        <strain evidence="1 2">93-210</strain>
    </source>
</reference>
<reference evidence="2" key="2">
    <citation type="journal article" date="2018" name="Mol. Plant Microbe Interact.">
        <title>Genome sequence resources for the wheat stripe rust pathogen (Puccinia striiformis f. sp. tritici) and the barley stripe rust pathogen (Puccinia striiformis f. sp. hordei).</title>
        <authorList>
            <person name="Xia C."/>
            <person name="Wang M."/>
            <person name="Yin C."/>
            <person name="Cornejo O.E."/>
            <person name="Hulbert S.H."/>
            <person name="Chen X."/>
        </authorList>
    </citation>
    <scope>NUCLEOTIDE SEQUENCE [LARGE SCALE GENOMIC DNA]</scope>
    <source>
        <strain evidence="2">93-210</strain>
    </source>
</reference>
<dbReference type="Proteomes" id="UP001060170">
    <property type="component" value="Chromosome 17"/>
</dbReference>
<reference evidence="2" key="1">
    <citation type="journal article" date="2018" name="BMC Genomics">
        <title>Genomic insights into host adaptation between the wheat stripe rust pathogen (Puccinia striiformis f. sp. tritici) and the barley stripe rust pathogen (Puccinia striiformis f. sp. hordei).</title>
        <authorList>
            <person name="Xia C."/>
            <person name="Wang M."/>
            <person name="Yin C."/>
            <person name="Cornejo O.E."/>
            <person name="Hulbert S.H."/>
            <person name="Chen X."/>
        </authorList>
    </citation>
    <scope>NUCLEOTIDE SEQUENCE [LARGE SCALE GENOMIC DNA]</scope>
    <source>
        <strain evidence="2">93-210</strain>
    </source>
</reference>
<evidence type="ECO:0000313" key="1">
    <source>
        <dbReference type="EMBL" id="KAI7937181.1"/>
    </source>
</evidence>
<dbReference type="EMBL" id="CM045881">
    <property type="protein sequence ID" value="KAI7937181.1"/>
    <property type="molecule type" value="Genomic_DNA"/>
</dbReference>
<accession>A0ACC0DQJ8</accession>
<protein>
    <submittedName>
        <fullName evidence="1">Uncharacterized protein</fullName>
    </submittedName>
</protein>
<gene>
    <name evidence="1" type="ORF">MJO28_016080</name>
</gene>
<comment type="caution">
    <text evidence="1">The sequence shown here is derived from an EMBL/GenBank/DDBJ whole genome shotgun (WGS) entry which is preliminary data.</text>
</comment>
<evidence type="ECO:0000313" key="2">
    <source>
        <dbReference type="Proteomes" id="UP001060170"/>
    </source>
</evidence>
<keyword evidence="2" id="KW-1185">Reference proteome</keyword>
<sequence length="246" mass="25217">MKQRGAIDHTRVPSYVAKHKPSKYPLWILLLFPIPSILHNFAFKSSSSTNHAHSALKSSFETLQTLFQPTYVTLSTLQPSPVLNSVNMRSFAILAALVMAVSQVTANAEKSHAPASSPADGPAPPPAGGPHPPPPAGSHPGPAGPPVPMAGDMSSGECMCPPPPACPAMGAIAPGPNSVIPINGTMPNNATMPNNGTMSNNGTMPNNGTTSDDDEDTDSESAAASISREGAMVTSLLAITLAAIAL</sequence>
<organism evidence="1 2">
    <name type="scientific">Puccinia striiformis f. sp. tritici</name>
    <dbReference type="NCBI Taxonomy" id="168172"/>
    <lineage>
        <taxon>Eukaryota</taxon>
        <taxon>Fungi</taxon>
        <taxon>Dikarya</taxon>
        <taxon>Basidiomycota</taxon>
        <taxon>Pucciniomycotina</taxon>
        <taxon>Pucciniomycetes</taxon>
        <taxon>Pucciniales</taxon>
        <taxon>Pucciniaceae</taxon>
        <taxon>Puccinia</taxon>
    </lineage>
</organism>
<proteinExistence type="predicted"/>